<evidence type="ECO:0000256" key="1">
    <source>
        <dbReference type="ARBA" id="ARBA00023002"/>
    </source>
</evidence>
<dbReference type="InterPro" id="IPR023210">
    <property type="entry name" value="NADP_OxRdtase_dom"/>
</dbReference>
<proteinExistence type="predicted"/>
<dbReference type="PANTHER" id="PTHR43364">
    <property type="entry name" value="NADH-SPECIFIC METHYLGLYOXAL REDUCTASE-RELATED"/>
    <property type="match status" value="1"/>
</dbReference>
<gene>
    <name evidence="3" type="ORF">J4035_14590</name>
</gene>
<comment type="caution">
    <text evidence="3">The sequence shown here is derived from an EMBL/GenBank/DDBJ whole genome shotgun (WGS) entry which is preliminary data.</text>
</comment>
<dbReference type="InterPro" id="IPR050523">
    <property type="entry name" value="AKR_Detox_Biosynth"/>
</dbReference>
<dbReference type="InterPro" id="IPR036812">
    <property type="entry name" value="NAD(P)_OxRdtase_dom_sf"/>
</dbReference>
<dbReference type="SUPFAM" id="SSF51430">
    <property type="entry name" value="NAD(P)-linked oxidoreductase"/>
    <property type="match status" value="1"/>
</dbReference>
<dbReference type="CDD" id="cd19086">
    <property type="entry name" value="AKR_AKR11C1"/>
    <property type="match status" value="1"/>
</dbReference>
<keyword evidence="4" id="KW-1185">Reference proteome</keyword>
<reference evidence="3 4" key="1">
    <citation type="submission" date="2021-03" db="EMBL/GenBank/DDBJ databases">
        <title>novel species in genus Cellulomonas.</title>
        <authorList>
            <person name="Zhang G."/>
        </authorList>
    </citation>
    <scope>NUCLEOTIDE SEQUENCE [LARGE SCALE GENOMIC DNA]</scope>
    <source>
        <strain evidence="4">zg-ZUI188</strain>
    </source>
</reference>
<dbReference type="Proteomes" id="UP000678317">
    <property type="component" value="Unassembled WGS sequence"/>
</dbReference>
<keyword evidence="1" id="KW-0560">Oxidoreductase</keyword>
<dbReference type="Gene3D" id="3.20.20.100">
    <property type="entry name" value="NADP-dependent oxidoreductase domain"/>
    <property type="match status" value="1"/>
</dbReference>
<evidence type="ECO:0000259" key="2">
    <source>
        <dbReference type="Pfam" id="PF00248"/>
    </source>
</evidence>
<protein>
    <submittedName>
        <fullName evidence="3">Aldo/keto reductase</fullName>
    </submittedName>
</protein>
<dbReference type="EMBL" id="JAGFBM010000008">
    <property type="protein sequence ID" value="MBO3085869.1"/>
    <property type="molecule type" value="Genomic_DNA"/>
</dbReference>
<organism evidence="3 4">
    <name type="scientific">Cellulomonas fengjieae</name>
    <dbReference type="NCBI Taxonomy" id="2819978"/>
    <lineage>
        <taxon>Bacteria</taxon>
        <taxon>Bacillati</taxon>
        <taxon>Actinomycetota</taxon>
        <taxon>Actinomycetes</taxon>
        <taxon>Micrococcales</taxon>
        <taxon>Cellulomonadaceae</taxon>
        <taxon>Cellulomonas</taxon>
    </lineage>
</organism>
<dbReference type="RefSeq" id="WP_208290077.1">
    <property type="nucleotide sequence ID" value="NZ_CP074404.1"/>
</dbReference>
<feature type="domain" description="NADP-dependent oxidoreductase" evidence="2">
    <location>
        <begin position="19"/>
        <end position="332"/>
    </location>
</feature>
<dbReference type="Pfam" id="PF00248">
    <property type="entry name" value="Aldo_ket_red"/>
    <property type="match status" value="1"/>
</dbReference>
<dbReference type="PANTHER" id="PTHR43364:SF4">
    <property type="entry name" value="NAD(P)-LINKED OXIDOREDUCTASE SUPERFAMILY PROTEIN"/>
    <property type="match status" value="1"/>
</dbReference>
<sequence>MTPTADRVLGSSGIQVSALGLGCWAIGGPWTMDGAQAGWSTVDDEESVRALRSALDLGVTFFDTAANYGAGHSEVVLGRALRGRRDEAVLATKFGYEVDEAERVVRTYDGDAEDGDVAGRVRADLAESLRRLGTDYVDVFQLHVGGLSIERALEVRDVLDELVVEGTIRTYGWSTDRVDAVRAFSTHPGCGVVQQGLSVLDDANPAMLALCEELDLASINRGPLGMGLLTGKFSPTTTFARDDVRASMTWHRGFVDGRPTTQWLDRLAAIRDVLTSDGRTLAQGALAWIWGRSGRTVPIPGFRTTAQVAENAGALAFGPLTGAQMAQVAQILDENAA</sequence>
<accession>A0ABS3SJD9</accession>
<dbReference type="PROSITE" id="PS51257">
    <property type="entry name" value="PROKAR_LIPOPROTEIN"/>
    <property type="match status" value="1"/>
</dbReference>
<evidence type="ECO:0000313" key="4">
    <source>
        <dbReference type="Proteomes" id="UP000678317"/>
    </source>
</evidence>
<evidence type="ECO:0000313" key="3">
    <source>
        <dbReference type="EMBL" id="MBO3085869.1"/>
    </source>
</evidence>
<name>A0ABS3SJD9_9CELL</name>